<dbReference type="InterPro" id="IPR000514">
    <property type="entry name" value="Glyco_hydro_39"/>
</dbReference>
<dbReference type="InterPro" id="IPR049165">
    <property type="entry name" value="GH39_as"/>
</dbReference>
<proteinExistence type="inferred from homology"/>
<dbReference type="Gene3D" id="2.60.40.10">
    <property type="entry name" value="Immunoglobulins"/>
    <property type="match status" value="1"/>
</dbReference>
<reference evidence="6" key="1">
    <citation type="submission" date="2020-10" db="EMBL/GenBank/DDBJ databases">
        <title>Taxonomic study of unclassified bacteria belonging to the class Ktedonobacteria.</title>
        <authorList>
            <person name="Yabe S."/>
            <person name="Wang C.M."/>
            <person name="Zheng Y."/>
            <person name="Sakai Y."/>
            <person name="Cavaletti L."/>
            <person name="Monciardini P."/>
            <person name="Donadio S."/>
        </authorList>
    </citation>
    <scope>NUCLEOTIDE SEQUENCE</scope>
    <source>
        <strain evidence="6">SOSP1-1</strain>
    </source>
</reference>
<protein>
    <recommendedName>
        <fullName evidence="5">Glycosyl hydrolases family 39 N-terminal catalytic domain-containing protein</fullName>
    </recommendedName>
</protein>
<comment type="caution">
    <text evidence="6">The sequence shown here is derived from an EMBL/GenBank/DDBJ whole genome shotgun (WGS) entry which is preliminary data.</text>
</comment>
<evidence type="ECO:0000256" key="1">
    <source>
        <dbReference type="ARBA" id="ARBA00008875"/>
    </source>
</evidence>
<dbReference type="AlphaFoldDB" id="A0A8J3MW21"/>
<evidence type="ECO:0000259" key="5">
    <source>
        <dbReference type="Pfam" id="PF01229"/>
    </source>
</evidence>
<dbReference type="Gene3D" id="2.60.40.1500">
    <property type="entry name" value="Glycosyl hydrolase domain, family 39"/>
    <property type="match status" value="1"/>
</dbReference>
<evidence type="ECO:0000313" key="6">
    <source>
        <dbReference type="EMBL" id="GHO50967.1"/>
    </source>
</evidence>
<dbReference type="EMBL" id="BNJF01000010">
    <property type="protein sequence ID" value="GHO50967.1"/>
    <property type="molecule type" value="Genomic_DNA"/>
</dbReference>
<dbReference type="InterPro" id="IPR017853">
    <property type="entry name" value="GH"/>
</dbReference>
<name>A0A8J3MW21_9CHLR</name>
<dbReference type="PANTHER" id="PTHR12631">
    <property type="entry name" value="ALPHA-L-IDURONIDASE"/>
    <property type="match status" value="1"/>
</dbReference>
<feature type="domain" description="Glycosyl hydrolases family 39 N-terminal catalytic" evidence="5">
    <location>
        <begin position="391"/>
        <end position="584"/>
    </location>
</feature>
<dbReference type="InterPro" id="IPR036116">
    <property type="entry name" value="FN3_sf"/>
</dbReference>
<dbReference type="GO" id="GO:0005975">
    <property type="term" value="P:carbohydrate metabolic process"/>
    <property type="evidence" value="ECO:0007669"/>
    <property type="project" value="InterPro"/>
</dbReference>
<dbReference type="Gene3D" id="3.20.20.80">
    <property type="entry name" value="Glycosidases"/>
    <property type="match status" value="1"/>
</dbReference>
<dbReference type="SUPFAM" id="SSF51011">
    <property type="entry name" value="Glycosyl hydrolase domain"/>
    <property type="match status" value="1"/>
</dbReference>
<keyword evidence="3" id="KW-0326">Glycosidase</keyword>
<gene>
    <name evidence="6" type="ORF">KSX_91300</name>
</gene>
<feature type="active site" description="Proton donor" evidence="4">
    <location>
        <position position="308"/>
    </location>
</feature>
<evidence type="ECO:0000256" key="2">
    <source>
        <dbReference type="ARBA" id="ARBA00022801"/>
    </source>
</evidence>
<sequence>MDMYSSMDQFTTQANSARADWEKRIGQRIKEGSEPDRLPILPPPEQVAATSGAGQVTLRWSPVEGAVGYFIYRSEQPTGPFTIIDHGGGDVLAVPGLAYADTTCTPGQQYWYAIASIADAKARPSELSTIVEAQPQTQVSEPLTLHIQAQKEAGQINPLWHMLGGEHLSQLFYKEGPGNSQIGSEYTQAFTMAHHELGARYLRAHAILDDEQNVYREVNGEAAYDFSSVDRIYDFVLQLGFRPIVELSFMPSDLATDVTKTIFTYKGIISPPKNWQRWGELNGRLAAHLVERYGIEEVSQWGFEVWNEPNLKVFWTGTQQEYFRLYDVAARAIKAVDERLKVGGPSTAAAEWVVDFLNYAQREGSPLDFISTHTYGNLPLNFKEALKAANLPHIEVLWTEWGITPTHFARVNDAAFGAPFVLHGMKSAQNHADALAYWVVSDHFEELGRAPKLFHGGFGLLSVGNLHKPRYWALALLEEMGRDLVHAELQGDGAGSLIDSWVTRKADGTLDVLVWNGTLDQSKIDGDPLLDRQIRIHLEQLLAESYHCSITRIDMTHSNITTHWTGQTDWPTPEQWDILHAADTLAVEEMPDVVATHGAADLAFTLPMPGVVRLRLTPTR</sequence>
<comment type="similarity">
    <text evidence="1">Belongs to the glycosyl hydrolase 39 family.</text>
</comment>
<dbReference type="InterPro" id="IPR013783">
    <property type="entry name" value="Ig-like_fold"/>
</dbReference>
<accession>A0A8J3MW21</accession>
<dbReference type="InterPro" id="IPR051923">
    <property type="entry name" value="Glycosyl_Hydrolase_39"/>
</dbReference>
<dbReference type="PANTHER" id="PTHR12631:SF10">
    <property type="entry name" value="BETA-XYLOSIDASE-LIKE PROTEIN-RELATED"/>
    <property type="match status" value="1"/>
</dbReference>
<keyword evidence="7" id="KW-1185">Reference proteome</keyword>
<dbReference type="SUPFAM" id="SSF49265">
    <property type="entry name" value="Fibronectin type III"/>
    <property type="match status" value="1"/>
</dbReference>
<dbReference type="InterPro" id="IPR049166">
    <property type="entry name" value="GH39_cat"/>
</dbReference>
<dbReference type="InterPro" id="IPR003961">
    <property type="entry name" value="FN3_dom"/>
</dbReference>
<evidence type="ECO:0000256" key="4">
    <source>
        <dbReference type="PIRSR" id="PIRSR600514-1"/>
    </source>
</evidence>
<keyword evidence="2" id="KW-0378">Hydrolase</keyword>
<dbReference type="SUPFAM" id="SSF51445">
    <property type="entry name" value="(Trans)glycosidases"/>
    <property type="match status" value="1"/>
</dbReference>
<dbReference type="Proteomes" id="UP000612362">
    <property type="component" value="Unassembled WGS sequence"/>
</dbReference>
<dbReference type="GO" id="GO:0004553">
    <property type="term" value="F:hydrolase activity, hydrolyzing O-glycosyl compounds"/>
    <property type="evidence" value="ECO:0007669"/>
    <property type="project" value="InterPro"/>
</dbReference>
<evidence type="ECO:0000313" key="7">
    <source>
        <dbReference type="Proteomes" id="UP000612362"/>
    </source>
</evidence>
<evidence type="ECO:0000256" key="3">
    <source>
        <dbReference type="ARBA" id="ARBA00023295"/>
    </source>
</evidence>
<dbReference type="CDD" id="cd00063">
    <property type="entry name" value="FN3"/>
    <property type="match status" value="1"/>
</dbReference>
<dbReference type="PROSITE" id="PS01027">
    <property type="entry name" value="GLYCOSYL_HYDROL_F39"/>
    <property type="match status" value="1"/>
</dbReference>
<dbReference type="PRINTS" id="PR00745">
    <property type="entry name" value="GLHYDRLASE39"/>
</dbReference>
<organism evidence="6 7">
    <name type="scientific">Ktedonospora formicarum</name>
    <dbReference type="NCBI Taxonomy" id="2778364"/>
    <lineage>
        <taxon>Bacteria</taxon>
        <taxon>Bacillati</taxon>
        <taxon>Chloroflexota</taxon>
        <taxon>Ktedonobacteria</taxon>
        <taxon>Ktedonobacterales</taxon>
        <taxon>Ktedonobacteraceae</taxon>
        <taxon>Ktedonospora</taxon>
    </lineage>
</organism>
<feature type="domain" description="Glycosyl hydrolases family 39 N-terminal catalytic" evidence="5">
    <location>
        <begin position="145"/>
        <end position="376"/>
    </location>
</feature>
<dbReference type="Pfam" id="PF01229">
    <property type="entry name" value="Glyco_hydro_39"/>
    <property type="match status" value="2"/>
</dbReference>